<keyword evidence="4" id="KW-0812">Transmembrane</keyword>
<dbReference type="NCBIfam" id="NF033745">
    <property type="entry name" value="class_C_sortase"/>
    <property type="match status" value="1"/>
</dbReference>
<evidence type="ECO:0000256" key="3">
    <source>
        <dbReference type="SAM" id="MobiDB-lite"/>
    </source>
</evidence>
<evidence type="ECO:0000256" key="2">
    <source>
        <dbReference type="PIRSR" id="PIRSR605754-1"/>
    </source>
</evidence>
<dbReference type="KEGG" id="cliz:G7Y31_02025"/>
<feature type="transmembrane region" description="Helical" evidence="4">
    <location>
        <begin position="27"/>
        <end position="48"/>
    </location>
</feature>
<keyword evidence="4" id="KW-1133">Transmembrane helix</keyword>
<dbReference type="Gene3D" id="2.40.260.10">
    <property type="entry name" value="Sortase"/>
    <property type="match status" value="1"/>
</dbReference>
<dbReference type="CDD" id="cd05827">
    <property type="entry name" value="Sortase_C"/>
    <property type="match status" value="1"/>
</dbReference>
<dbReference type="GO" id="GO:0016787">
    <property type="term" value="F:hydrolase activity"/>
    <property type="evidence" value="ECO:0007669"/>
    <property type="project" value="UniProtKB-KW"/>
</dbReference>
<dbReference type="NCBIfam" id="TIGR01076">
    <property type="entry name" value="sortase_fam"/>
    <property type="match status" value="1"/>
</dbReference>
<gene>
    <name evidence="5" type="ORF">G7Y31_02025</name>
</gene>
<feature type="active site" description="Acyl-thioester intermediate" evidence="2">
    <location>
        <position position="230"/>
    </location>
</feature>
<sequence>MTHVVDRPTPEPQRPAKQRKAKKQSKLAVILTIIGFLIILYPVVATVIENNRQSGQVEAYTQRQAEFSEEELAEAVARAHEWNDVHQNGPMLDPWLARVAEDNEEYQEYLNQLNLTEVMGRVSIPSINSDLPIYHGTTEEVLKKGIGHLYGSALPVGGEGKHTVLTGHTGLSTSTLWDNLTDVKVGDAVYIDAHGQKMKYEVRDIQVVLPNETDSLRPVADKDMLTLITCTPYAVNSHRLLVHAERVPMDEEESRQIFDSVRTPWQSWMTWVLVFAALIAAWIVLEWWVKKKRRQQEEEGQTQESQDHND</sequence>
<keyword evidence="1" id="KW-0378">Hydrolase</keyword>
<dbReference type="SUPFAM" id="SSF63817">
    <property type="entry name" value="Sortase"/>
    <property type="match status" value="1"/>
</dbReference>
<dbReference type="InterPro" id="IPR042002">
    <property type="entry name" value="Sortase_C"/>
</dbReference>
<feature type="transmembrane region" description="Helical" evidence="4">
    <location>
        <begin position="268"/>
        <end position="289"/>
    </location>
</feature>
<name>A0A7T0PCA4_9CORY</name>
<dbReference type="InterPro" id="IPR023365">
    <property type="entry name" value="Sortase_dom-sf"/>
</dbReference>
<dbReference type="AlphaFoldDB" id="A0A7T0PCA4"/>
<reference evidence="5 6" key="1">
    <citation type="submission" date="2020-11" db="EMBL/GenBank/DDBJ databases">
        <title>Corynebacterium sp. ZJ-599.</title>
        <authorList>
            <person name="Zhou J."/>
        </authorList>
    </citation>
    <scope>NUCLEOTIDE SEQUENCE [LARGE SCALE GENOMIC DNA]</scope>
    <source>
        <strain evidence="5 6">ZJ-599</strain>
    </source>
</reference>
<evidence type="ECO:0000256" key="1">
    <source>
        <dbReference type="ARBA" id="ARBA00022801"/>
    </source>
</evidence>
<organism evidence="5 6">
    <name type="scientific">Corynebacterium lizhenjunii</name>
    <dbReference type="NCBI Taxonomy" id="2709394"/>
    <lineage>
        <taxon>Bacteria</taxon>
        <taxon>Bacillati</taxon>
        <taxon>Actinomycetota</taxon>
        <taxon>Actinomycetes</taxon>
        <taxon>Mycobacteriales</taxon>
        <taxon>Corynebacteriaceae</taxon>
        <taxon>Corynebacterium</taxon>
    </lineage>
</organism>
<keyword evidence="6" id="KW-1185">Reference proteome</keyword>
<feature type="region of interest" description="Disordered" evidence="3">
    <location>
        <begin position="1"/>
        <end position="21"/>
    </location>
</feature>
<keyword evidence="4" id="KW-0472">Membrane</keyword>
<proteinExistence type="predicted"/>
<evidence type="ECO:0000256" key="4">
    <source>
        <dbReference type="SAM" id="Phobius"/>
    </source>
</evidence>
<accession>A0A7T0PCA4</accession>
<dbReference type="InterPro" id="IPR005754">
    <property type="entry name" value="Sortase"/>
</dbReference>
<protein>
    <submittedName>
        <fullName evidence="5">Class C sortase</fullName>
    </submittedName>
</protein>
<dbReference type="EMBL" id="CP064954">
    <property type="protein sequence ID" value="QPK79512.1"/>
    <property type="molecule type" value="Genomic_DNA"/>
</dbReference>
<dbReference type="RefSeq" id="WP_165008702.1">
    <property type="nucleotide sequence ID" value="NZ_CP064954.1"/>
</dbReference>
<dbReference type="Pfam" id="PF04203">
    <property type="entry name" value="Sortase"/>
    <property type="match status" value="1"/>
</dbReference>
<dbReference type="Proteomes" id="UP000594681">
    <property type="component" value="Chromosome"/>
</dbReference>
<feature type="active site" description="Proton donor/acceptor" evidence="2">
    <location>
        <position position="168"/>
    </location>
</feature>
<evidence type="ECO:0000313" key="5">
    <source>
        <dbReference type="EMBL" id="QPK79512.1"/>
    </source>
</evidence>
<evidence type="ECO:0000313" key="6">
    <source>
        <dbReference type="Proteomes" id="UP000594681"/>
    </source>
</evidence>